<dbReference type="RefSeq" id="WP_262386612.1">
    <property type="nucleotide sequence ID" value="NZ_CP143424.1"/>
</dbReference>
<sequence length="86" mass="9171">MAWHNSTTPFDVAPGKNHDLPMTIVLEPNGGSAQIQLRDSAGAWFTPDAADFTLTQAGPYRVERANTPGMRIIATGNATFEVTLAA</sequence>
<organism evidence="1 2">
    <name type="scientific">Roseobacter fucihabitans</name>
    <dbReference type="NCBI Taxonomy" id="1537242"/>
    <lineage>
        <taxon>Bacteria</taxon>
        <taxon>Pseudomonadati</taxon>
        <taxon>Pseudomonadota</taxon>
        <taxon>Alphaproteobacteria</taxon>
        <taxon>Rhodobacterales</taxon>
        <taxon>Roseobacteraceae</taxon>
        <taxon>Roseobacter</taxon>
    </lineage>
</organism>
<reference evidence="1 2" key="1">
    <citation type="submission" date="2024-01" db="EMBL/GenBank/DDBJ databases">
        <title>Roseobacter fucihabitans sp. nov., isolated from the brown alga Fucus spiralis.</title>
        <authorList>
            <person name="Hahnke S."/>
            <person name="Berger M."/>
            <person name="Schlingloff A."/>
            <person name="Athale I."/>
            <person name="Neumann-Schaal M."/>
            <person name="Adenaya A."/>
            <person name="Poehlein A."/>
            <person name="Daniel R."/>
            <person name="Pertersen J."/>
            <person name="Brinkhoff T."/>
        </authorList>
    </citation>
    <scope>NUCLEOTIDE SEQUENCE [LARGE SCALE GENOMIC DNA]</scope>
    <source>
        <strain evidence="1 2">B14</strain>
        <plasmid evidence="1 2">pROLI127</plasmid>
    </source>
</reference>
<gene>
    <name evidence="1" type="ORF">ROLI_045270</name>
</gene>
<evidence type="ECO:0000313" key="1">
    <source>
        <dbReference type="EMBL" id="WVX51425.1"/>
    </source>
</evidence>
<geneLocation type="plasmid" evidence="1 2">
    <name>pROLI127</name>
</geneLocation>
<evidence type="ECO:0000313" key="2">
    <source>
        <dbReference type="Proteomes" id="UP001318682"/>
    </source>
</evidence>
<name>A0ABZ2BZA8_9RHOB</name>
<protein>
    <submittedName>
        <fullName evidence="1">Uncharacterized protein</fullName>
    </submittedName>
</protein>
<dbReference type="EMBL" id="CP143424">
    <property type="protein sequence ID" value="WVX51425.1"/>
    <property type="molecule type" value="Genomic_DNA"/>
</dbReference>
<accession>A0ABZ2BZA8</accession>
<keyword evidence="2" id="KW-1185">Reference proteome</keyword>
<proteinExistence type="predicted"/>
<dbReference type="Proteomes" id="UP001318682">
    <property type="component" value="Plasmid pROLI127"/>
</dbReference>
<keyword evidence="1" id="KW-0614">Plasmid</keyword>